<accession>A0A8S5MFX0</accession>
<keyword evidence="1" id="KW-0472">Membrane</keyword>
<organism evidence="2">
    <name type="scientific">Siphoviridae sp. ctWuM9</name>
    <dbReference type="NCBI Taxonomy" id="2826364"/>
    <lineage>
        <taxon>Viruses</taxon>
        <taxon>Duplodnaviria</taxon>
        <taxon>Heunggongvirae</taxon>
        <taxon>Uroviricota</taxon>
        <taxon>Caudoviricetes</taxon>
    </lineage>
</organism>
<dbReference type="EMBL" id="BK014888">
    <property type="protein sequence ID" value="DAD80811.1"/>
    <property type="molecule type" value="Genomic_DNA"/>
</dbReference>
<evidence type="ECO:0000313" key="2">
    <source>
        <dbReference type="EMBL" id="DAD80811.1"/>
    </source>
</evidence>
<feature type="transmembrane region" description="Helical" evidence="1">
    <location>
        <begin position="12"/>
        <end position="35"/>
    </location>
</feature>
<keyword evidence="1" id="KW-1133">Transmembrane helix</keyword>
<evidence type="ECO:0000256" key="1">
    <source>
        <dbReference type="SAM" id="Phobius"/>
    </source>
</evidence>
<feature type="transmembrane region" description="Helical" evidence="1">
    <location>
        <begin position="41"/>
        <end position="58"/>
    </location>
</feature>
<reference evidence="2" key="1">
    <citation type="journal article" date="2021" name="Proc. Natl. Acad. Sci. U.S.A.">
        <title>A Catalog of Tens of Thousands of Viruses from Human Metagenomes Reveals Hidden Associations with Chronic Diseases.</title>
        <authorList>
            <person name="Tisza M.J."/>
            <person name="Buck C.B."/>
        </authorList>
    </citation>
    <scope>NUCLEOTIDE SEQUENCE</scope>
    <source>
        <strain evidence="2">CtWuM9</strain>
    </source>
</reference>
<sequence length="64" mass="7187">MKNAIDFLKSPWMLVIAGIGLLYIMLWSFAMYSSVAPERQSALVVISVIYLICAVSIARNEKCF</sequence>
<protein>
    <submittedName>
        <fullName evidence="2">Uncharacterized protein</fullName>
    </submittedName>
</protein>
<keyword evidence="1" id="KW-0812">Transmembrane</keyword>
<proteinExistence type="predicted"/>
<name>A0A8S5MFX0_9CAUD</name>